<reference evidence="1" key="2">
    <citation type="submission" date="2015-06" db="UniProtKB">
        <authorList>
            <consortium name="EnsemblPlants"/>
        </authorList>
    </citation>
    <scope>IDENTIFICATION</scope>
    <source>
        <strain evidence="1">DM1-3 516 R44</strain>
    </source>
</reference>
<evidence type="ECO:0000313" key="2">
    <source>
        <dbReference type="Proteomes" id="UP000011115"/>
    </source>
</evidence>
<dbReference type="HOGENOM" id="CLU_2927170_0_0_1"/>
<keyword evidence="2" id="KW-1185">Reference proteome</keyword>
<name>M0ZVP5_SOLTU</name>
<dbReference type="GO" id="GO:0006979">
    <property type="term" value="P:response to oxidative stress"/>
    <property type="evidence" value="ECO:0007669"/>
    <property type="project" value="InterPro"/>
</dbReference>
<protein>
    <submittedName>
        <fullName evidence="1">Peroxidase 57</fullName>
    </submittedName>
</protein>
<dbReference type="GO" id="GO:0020037">
    <property type="term" value="F:heme binding"/>
    <property type="evidence" value="ECO:0007669"/>
    <property type="project" value="InterPro"/>
</dbReference>
<dbReference type="Gramene" id="PGSC0003DMT400009153">
    <property type="protein sequence ID" value="PGSC0003DMT400009153"/>
    <property type="gene ID" value="PGSC0003DMG400003558"/>
</dbReference>
<evidence type="ECO:0000313" key="1">
    <source>
        <dbReference type="EnsemblPlants" id="PGSC0003DMT400009153"/>
    </source>
</evidence>
<dbReference type="InterPro" id="IPR010255">
    <property type="entry name" value="Haem_peroxidase_sf"/>
</dbReference>
<dbReference type="SUPFAM" id="SSF48113">
    <property type="entry name" value="Heme-dependent peroxidases"/>
    <property type="match status" value="1"/>
</dbReference>
<organism evidence="1 2">
    <name type="scientific">Solanum tuberosum</name>
    <name type="common">Potato</name>
    <dbReference type="NCBI Taxonomy" id="4113"/>
    <lineage>
        <taxon>Eukaryota</taxon>
        <taxon>Viridiplantae</taxon>
        <taxon>Streptophyta</taxon>
        <taxon>Embryophyta</taxon>
        <taxon>Tracheophyta</taxon>
        <taxon>Spermatophyta</taxon>
        <taxon>Magnoliopsida</taxon>
        <taxon>eudicotyledons</taxon>
        <taxon>Gunneridae</taxon>
        <taxon>Pentapetalae</taxon>
        <taxon>asterids</taxon>
        <taxon>lamiids</taxon>
        <taxon>Solanales</taxon>
        <taxon>Solanaceae</taxon>
        <taxon>Solanoideae</taxon>
        <taxon>Solaneae</taxon>
        <taxon>Solanum</taxon>
    </lineage>
</organism>
<dbReference type="EnsemblPlants" id="PGSC0003DMT400009153">
    <property type="protein sequence ID" value="PGSC0003DMT400009153"/>
    <property type="gene ID" value="PGSC0003DMG400003558"/>
</dbReference>
<dbReference type="Gene3D" id="1.10.420.10">
    <property type="entry name" value="Peroxidase, domain 2"/>
    <property type="match status" value="1"/>
</dbReference>
<dbReference type="Gene3D" id="1.10.520.10">
    <property type="match status" value="1"/>
</dbReference>
<sequence>MRGRELLFADQQLMANEKTAAAVTDYAIDDGIIFRTEFAHAMAKLSNFGVLNGSQGSKFID</sequence>
<dbReference type="InParanoid" id="M0ZVP5"/>
<reference evidence="2" key="1">
    <citation type="journal article" date="2011" name="Nature">
        <title>Genome sequence and analysis of the tuber crop potato.</title>
        <authorList>
            <consortium name="The Potato Genome Sequencing Consortium"/>
        </authorList>
    </citation>
    <scope>NUCLEOTIDE SEQUENCE [LARGE SCALE GENOMIC DNA]</scope>
    <source>
        <strain evidence="2">cv. DM1-3 516 R44</strain>
    </source>
</reference>
<dbReference type="AlphaFoldDB" id="M0ZVP5"/>
<accession>M0ZVP5</accession>
<dbReference type="GO" id="GO:0004601">
    <property type="term" value="F:peroxidase activity"/>
    <property type="evidence" value="ECO:0007669"/>
    <property type="project" value="InterPro"/>
</dbReference>
<dbReference type="Proteomes" id="UP000011115">
    <property type="component" value="Unassembled WGS sequence"/>
</dbReference>
<proteinExistence type="predicted"/>
<dbReference type="PaxDb" id="4113-PGSC0003DMT400009153"/>